<evidence type="ECO:0000256" key="4">
    <source>
        <dbReference type="ARBA" id="ARBA00023242"/>
    </source>
</evidence>
<accession>A0A8S4F4F1</accession>
<dbReference type="GO" id="GO:0015074">
    <property type="term" value="P:DNA integration"/>
    <property type="evidence" value="ECO:0007669"/>
    <property type="project" value="InterPro"/>
</dbReference>
<dbReference type="PROSITE" id="PS00027">
    <property type="entry name" value="HOMEOBOX_1"/>
    <property type="match status" value="1"/>
</dbReference>
<dbReference type="Gene3D" id="3.30.420.10">
    <property type="entry name" value="Ribonuclease H-like superfamily/Ribonuclease H"/>
    <property type="match status" value="1"/>
</dbReference>
<dbReference type="Pfam" id="PF05380">
    <property type="entry name" value="Peptidase_A17"/>
    <property type="match status" value="1"/>
</dbReference>
<evidence type="ECO:0000256" key="5">
    <source>
        <dbReference type="PROSITE-ProRule" id="PRU00108"/>
    </source>
</evidence>
<feature type="compositionally biased region" description="Basic residues" evidence="8">
    <location>
        <begin position="1"/>
        <end position="10"/>
    </location>
</feature>
<dbReference type="InterPro" id="IPR001356">
    <property type="entry name" value="HD"/>
</dbReference>
<dbReference type="EMBL" id="CAJHNJ030000025">
    <property type="protein sequence ID" value="CAG9121488.1"/>
    <property type="molecule type" value="Genomic_DNA"/>
</dbReference>
<dbReference type="GO" id="GO:0042575">
    <property type="term" value="C:DNA polymerase complex"/>
    <property type="evidence" value="ECO:0007669"/>
    <property type="project" value="UniProtKB-ARBA"/>
</dbReference>
<gene>
    <name evidence="11" type="ORF">PLXY2_LOCUS7340</name>
</gene>
<dbReference type="InterPro" id="IPR005312">
    <property type="entry name" value="DUF1759"/>
</dbReference>
<comment type="caution">
    <text evidence="11">The sequence shown here is derived from an EMBL/GenBank/DDBJ whole genome shotgun (WGS) entry which is preliminary data.</text>
</comment>
<evidence type="ECO:0000259" key="10">
    <source>
        <dbReference type="PROSITE" id="PS50994"/>
    </source>
</evidence>
<dbReference type="InterPro" id="IPR036397">
    <property type="entry name" value="RNaseH_sf"/>
</dbReference>
<feature type="DNA-binding region" description="Homeobox" evidence="5">
    <location>
        <begin position="1673"/>
        <end position="1701"/>
    </location>
</feature>
<dbReference type="InterPro" id="IPR009057">
    <property type="entry name" value="Homeodomain-like_sf"/>
</dbReference>
<dbReference type="Pfam" id="PF17921">
    <property type="entry name" value="Integrase_H2C2"/>
    <property type="match status" value="1"/>
</dbReference>
<dbReference type="GO" id="GO:0000981">
    <property type="term" value="F:DNA-binding transcription factor activity, RNA polymerase II-specific"/>
    <property type="evidence" value="ECO:0007669"/>
    <property type="project" value="InterPro"/>
</dbReference>
<feature type="region of interest" description="Disordered" evidence="8">
    <location>
        <begin position="1800"/>
        <end position="1828"/>
    </location>
</feature>
<dbReference type="Pfam" id="PF03564">
    <property type="entry name" value="DUF1759"/>
    <property type="match status" value="1"/>
</dbReference>
<keyword evidence="7" id="KW-0175">Coiled coil</keyword>
<keyword evidence="3 5" id="KW-0371">Homeobox</keyword>
<evidence type="ECO:0000256" key="7">
    <source>
        <dbReference type="SAM" id="Coils"/>
    </source>
</evidence>
<evidence type="ECO:0000259" key="9">
    <source>
        <dbReference type="PROSITE" id="PS50071"/>
    </source>
</evidence>
<dbReference type="PRINTS" id="PR00031">
    <property type="entry name" value="HTHREPRESSR"/>
</dbReference>
<dbReference type="InterPro" id="IPR017970">
    <property type="entry name" value="Homeobox_CS"/>
</dbReference>
<dbReference type="CDD" id="cd00086">
    <property type="entry name" value="homeodomain"/>
    <property type="match status" value="1"/>
</dbReference>
<organism evidence="11 12">
    <name type="scientific">Plutella xylostella</name>
    <name type="common">Diamondback moth</name>
    <name type="synonym">Plutella maculipennis</name>
    <dbReference type="NCBI Taxonomy" id="51655"/>
    <lineage>
        <taxon>Eukaryota</taxon>
        <taxon>Metazoa</taxon>
        <taxon>Ecdysozoa</taxon>
        <taxon>Arthropoda</taxon>
        <taxon>Hexapoda</taxon>
        <taxon>Insecta</taxon>
        <taxon>Pterygota</taxon>
        <taxon>Neoptera</taxon>
        <taxon>Endopterygota</taxon>
        <taxon>Lepidoptera</taxon>
        <taxon>Glossata</taxon>
        <taxon>Ditrysia</taxon>
        <taxon>Yponomeutoidea</taxon>
        <taxon>Plutellidae</taxon>
        <taxon>Plutella</taxon>
    </lineage>
</organism>
<dbReference type="InterPro" id="IPR008042">
    <property type="entry name" value="Retrotrans_Pao"/>
</dbReference>
<reference evidence="11" key="1">
    <citation type="submission" date="2020-11" db="EMBL/GenBank/DDBJ databases">
        <authorList>
            <person name="Whiteford S."/>
        </authorList>
    </citation>
    <scope>NUCLEOTIDE SEQUENCE</scope>
</reference>
<dbReference type="InterPro" id="IPR001584">
    <property type="entry name" value="Integrase_cat-core"/>
</dbReference>
<dbReference type="SUPFAM" id="SSF46689">
    <property type="entry name" value="Homeodomain-like"/>
    <property type="match status" value="1"/>
</dbReference>
<evidence type="ECO:0000256" key="8">
    <source>
        <dbReference type="SAM" id="MobiDB-lite"/>
    </source>
</evidence>
<feature type="compositionally biased region" description="Low complexity" evidence="8">
    <location>
        <begin position="34"/>
        <end position="47"/>
    </location>
</feature>
<evidence type="ECO:0000256" key="2">
    <source>
        <dbReference type="ARBA" id="ARBA00023125"/>
    </source>
</evidence>
<dbReference type="PROSITE" id="PS50994">
    <property type="entry name" value="INTEGRASE"/>
    <property type="match status" value="1"/>
</dbReference>
<feature type="domain" description="Homeobox" evidence="9">
    <location>
        <begin position="1671"/>
        <end position="1700"/>
    </location>
</feature>
<feature type="domain" description="Integrase catalytic" evidence="10">
    <location>
        <begin position="1454"/>
        <end position="1650"/>
    </location>
</feature>
<evidence type="ECO:0000256" key="6">
    <source>
        <dbReference type="RuleBase" id="RU000682"/>
    </source>
</evidence>
<name>A0A8S4F4F1_PLUXY</name>
<proteinExistence type="predicted"/>
<feature type="region of interest" description="Disordered" evidence="8">
    <location>
        <begin position="1"/>
        <end position="47"/>
    </location>
</feature>
<dbReference type="Gene3D" id="3.30.70.270">
    <property type="match status" value="1"/>
</dbReference>
<dbReference type="CDD" id="cd01644">
    <property type="entry name" value="RT_pepA17"/>
    <property type="match status" value="1"/>
</dbReference>
<feature type="coiled-coil region" evidence="7">
    <location>
        <begin position="50"/>
        <end position="109"/>
    </location>
</feature>
<evidence type="ECO:0000256" key="3">
    <source>
        <dbReference type="ARBA" id="ARBA00023155"/>
    </source>
</evidence>
<dbReference type="SMART" id="SM00389">
    <property type="entry name" value="HOX"/>
    <property type="match status" value="1"/>
</dbReference>
<dbReference type="Proteomes" id="UP000653454">
    <property type="component" value="Unassembled WGS sequence"/>
</dbReference>
<protein>
    <submittedName>
        <fullName evidence="11">(diamondback moth) hypothetical protein</fullName>
    </submittedName>
</protein>
<dbReference type="InterPro" id="IPR041588">
    <property type="entry name" value="Integrase_H2C2"/>
</dbReference>
<keyword evidence="2 5" id="KW-0238">DNA-binding</keyword>
<keyword evidence="12" id="KW-1185">Reference proteome</keyword>
<dbReference type="GO" id="GO:0003677">
    <property type="term" value="F:DNA binding"/>
    <property type="evidence" value="ECO:0007669"/>
    <property type="project" value="UniProtKB-UniRule"/>
</dbReference>
<dbReference type="InterPro" id="IPR043128">
    <property type="entry name" value="Rev_trsase/Diguanyl_cyclase"/>
</dbReference>
<dbReference type="PANTHER" id="PTHR47331">
    <property type="entry name" value="PHD-TYPE DOMAIN-CONTAINING PROTEIN"/>
    <property type="match status" value="1"/>
</dbReference>
<dbReference type="Pfam" id="PF00046">
    <property type="entry name" value="Homeodomain"/>
    <property type="match status" value="1"/>
</dbReference>
<keyword evidence="4 5" id="KW-0539">Nucleus</keyword>
<dbReference type="SUPFAM" id="SSF53098">
    <property type="entry name" value="Ribonuclease H-like"/>
    <property type="match status" value="1"/>
</dbReference>
<dbReference type="InterPro" id="IPR043502">
    <property type="entry name" value="DNA/RNA_pol_sf"/>
</dbReference>
<dbReference type="PANTHER" id="PTHR47331:SF1">
    <property type="entry name" value="GAG-LIKE PROTEIN"/>
    <property type="match status" value="1"/>
</dbReference>
<comment type="subcellular location">
    <subcellularLocation>
        <location evidence="1 5 6">Nucleus</location>
    </subcellularLocation>
</comment>
<dbReference type="Gene3D" id="3.10.10.10">
    <property type="entry name" value="HIV Type 1 Reverse Transcriptase, subunit A, domain 1"/>
    <property type="match status" value="1"/>
</dbReference>
<evidence type="ECO:0000313" key="11">
    <source>
        <dbReference type="EMBL" id="CAG9121488.1"/>
    </source>
</evidence>
<dbReference type="SUPFAM" id="SSF56672">
    <property type="entry name" value="DNA/RNA polymerases"/>
    <property type="match status" value="1"/>
</dbReference>
<evidence type="ECO:0000256" key="1">
    <source>
        <dbReference type="ARBA" id="ARBA00004123"/>
    </source>
</evidence>
<evidence type="ECO:0000313" key="12">
    <source>
        <dbReference type="Proteomes" id="UP000653454"/>
    </source>
</evidence>
<sequence>MDRPLRRSARLNKNEVSADQESRPDDQQPRVPCSDRSSSARSSAATMRRLAEARAARELAELEERRLEIEQRRLEEQRQLEQRCLEAERARIEAGLQEEKAQIEVEEVEKASSRASLSRVEKASSRASLSRVVHWLNQNHSPKPEANRSDKLLGRLSARDLPTFSGDALEWLRFKHAFESTTRIGQYSEDENVARLQRCLRGEAWETVAARIITVSSAQEIMKTLEMRFGRPDLIVQKIIGEIKKIPKLSGSRTELVTLATKVSNCLAAITATNCSDYLYSPDLVMEIVNKLTENLVYRWIDYSSVTQDAARRPKLAALSDYLMREAELVCRAGVMEPQLKTKTFSSGFGRHPVLAMVDDYSDSGPTNATNMPSINAVSFQKRGRQTDTTRPYCPFCEKDGHDLDSCSPFSARSVDERWDWICNKKLCFKCFSPKHRRERCRSRRQCATCSRGHHTLLHREDWLNWTKSKQSNGDNDKTTETTANLWTKPEQEGRRYVGVLPVNVEGPAGSLRTCVMIDGGSTISLIDSRLAEKIGAEGPRVNLNLQGAVGETKRENDSLAVAVTLHTSTGSFYLPKIRTVDSLRLPTQKVDRKLMESCLHLQDVPLEEYDGYPEILIGQDYLQLILIRENREGRANEPVASRTNLGWVLHGFVSSSCKVNKEFTNHLHHSEADVELHELVNDYFRVDSLGVKHEENDKFSPGEQRAMSILDAKTRKIGDRWETGLLWRSDDVALPENKGSAVQRLKVIERMMDVDPAFSIDYSKQVDNLLEKHYAEEVHETLAGPRLWYLPHFGVRNPSKPGKLRLVHDARAETKGISLNTELLAGPDLLNSLVGVLFRFRERAVAVTGDIKEMFMRVKINEEDQKSQLFLWRGMNSEQPPRTYKMTLMIFGAKSSPCTATYIIRKNADQYAESHPRAVIAIKRRHYVDDYCDSVDTVEEMKQLVADVTAIHHAGGFEIRGFVSNKPECLPEPTETPSVSLLQTESSQRTLGMIWKPQKDALGFDLSFKKLEADIVDGSQKPTKRQMLKVIMSVFDPLGFLGPLLIRGKILLQQLWRSGVKWDELIGDTFTRTWSEFLIDLKSCEEFMVPRCYGFSAFDQFQLHVFVDASEQAFSAVAYLRRHNGEVAFAAGKCRVAPLKLITIPRLELQAALMGARLGATVQREHDLNIVDRFFWTDSRVVWHWLQNNPQDKKSFVSNRISEIRELSNSDEWKWLPGELNVADEATRAKRHDATKLKWTTGPDFLKLTEDRWPKITPPTILDDIEYTMATRTRPAMPLPDINRFSRWLRLIRASANVILFVERLRNKSRVSLESRHMDRAEQLWIIQSQHESFGEDIARIETNKPIEKCSKLKNLCSYIDDSGVLRLKGRARVVQDVDTGTLDPVLLDGKHQYTRLMIRHYHEKAFHGNTETVVNDLRQKYWVINLRSTVKAVQHSCLICRQRKSQPLHPPTGDLPLARLAHHHRVFAHCGLDYFGPMTVTIGRRHEKRYGALFTCMTTRAVHIELAGSLTTDSAIMALRRMMNRRGNPKVIYSDNGTNFRGANTELKRVLKEVDQSEVSKFLTNERIEWRFNPPLAPHMGGCWERLVRSVKTSLKTVLNEQAPKEETLMTLLTEVEHTLNSRPLTHVSVSESDPESLTPNHFLMGGPSNVPWLGNCDQVSRKCWRDAQREELALKIGLTEARIQVWFQNRRAKWRKQEKVGPQSHPYSGYMGGPTPLPSSAAISAPHPFTQLGFGLRKSFDANALASFRYATSPLLGAQYLPSLSRAPFLGAPLYATSPAHFHSLFASMAPLAEVPRRSPEARSPAPSLSPPISPGCESLPPAADDARNSSIVALRLAAREHELRMELLRQRADLMC</sequence>
<dbReference type="InterPro" id="IPR000047">
    <property type="entry name" value="HTH_motif"/>
</dbReference>
<dbReference type="PROSITE" id="PS50071">
    <property type="entry name" value="HOMEOBOX_2"/>
    <property type="match status" value="1"/>
</dbReference>
<dbReference type="InterPro" id="IPR012337">
    <property type="entry name" value="RNaseH-like_sf"/>
</dbReference>
<dbReference type="GO" id="GO:0005634">
    <property type="term" value="C:nucleus"/>
    <property type="evidence" value="ECO:0007669"/>
    <property type="project" value="UniProtKB-SubCell"/>
</dbReference>
<dbReference type="Gene3D" id="1.10.10.60">
    <property type="entry name" value="Homeodomain-like"/>
    <property type="match status" value="1"/>
</dbReference>
<dbReference type="GO" id="GO:0071897">
    <property type="term" value="P:DNA biosynthetic process"/>
    <property type="evidence" value="ECO:0007669"/>
    <property type="project" value="UniProtKB-ARBA"/>
</dbReference>